<sequence length="283" mass="31767">MVISGFANDKARKRYAEVYDAILDWPLPYEDLTVETSFGPTYVRRSGGDGEPLVLLHGFTVTSLMWQRYAAELGRDHVLYAVDSMGEPGRSVQTAPMPDARANADWLAEVLDSVGHDKVHLVGLSRGGWLALNQAIHRPERVSRVTAFDPAGFFRSWLRVYGYLWTGLLTMFLPGFLRRRIKADSKYSGFVDPAIRRLMIAQLPFRMKAFMIGDFTDEGLRGISVPTRIILAGRSPLHDAREVQARLARLAPGVETEIVDTSHGLDLVEPTFLRDRIMGHPRS</sequence>
<evidence type="ECO:0000313" key="4">
    <source>
        <dbReference type="Proteomes" id="UP000320876"/>
    </source>
</evidence>
<dbReference type="EMBL" id="VFML01000002">
    <property type="protein sequence ID" value="TQI94203.1"/>
    <property type="molecule type" value="Genomic_DNA"/>
</dbReference>
<proteinExistence type="predicted"/>
<dbReference type="SUPFAM" id="SSF53474">
    <property type="entry name" value="alpha/beta-Hydrolases"/>
    <property type="match status" value="1"/>
</dbReference>
<name>A0A542CTQ1_AMYCI</name>
<dbReference type="GO" id="GO:0016020">
    <property type="term" value="C:membrane"/>
    <property type="evidence" value="ECO:0007669"/>
    <property type="project" value="TreeGrafter"/>
</dbReference>
<feature type="domain" description="AB hydrolase-1" evidence="2">
    <location>
        <begin position="53"/>
        <end position="267"/>
    </location>
</feature>
<dbReference type="AlphaFoldDB" id="A0A542CTQ1"/>
<reference evidence="3 4" key="1">
    <citation type="submission" date="2019-06" db="EMBL/GenBank/DDBJ databases">
        <title>Sequencing the genomes of 1000 actinobacteria strains.</title>
        <authorList>
            <person name="Klenk H.-P."/>
        </authorList>
    </citation>
    <scope>NUCLEOTIDE SEQUENCE [LARGE SCALE GENOMIC DNA]</scope>
    <source>
        <strain evidence="3 4">DSM 45679</strain>
    </source>
</reference>
<dbReference type="PANTHER" id="PTHR43798:SF33">
    <property type="entry name" value="HYDROLASE, PUTATIVE (AFU_ORTHOLOGUE AFUA_2G14860)-RELATED"/>
    <property type="match status" value="1"/>
</dbReference>
<dbReference type="PANTHER" id="PTHR43798">
    <property type="entry name" value="MONOACYLGLYCEROL LIPASE"/>
    <property type="match status" value="1"/>
</dbReference>
<gene>
    <name evidence="3" type="ORF">FB471_6361</name>
</gene>
<accession>A0A542CTQ1</accession>
<keyword evidence="4" id="KW-1185">Reference proteome</keyword>
<keyword evidence="1" id="KW-0472">Membrane</keyword>
<keyword evidence="1" id="KW-1133">Transmembrane helix</keyword>
<dbReference type="Pfam" id="PF12697">
    <property type="entry name" value="Abhydrolase_6"/>
    <property type="match status" value="1"/>
</dbReference>
<evidence type="ECO:0000313" key="3">
    <source>
        <dbReference type="EMBL" id="TQI94203.1"/>
    </source>
</evidence>
<protein>
    <submittedName>
        <fullName evidence="3">Pimeloyl-ACP methyl ester carboxylesterase</fullName>
    </submittedName>
</protein>
<dbReference type="InterPro" id="IPR000073">
    <property type="entry name" value="AB_hydrolase_1"/>
</dbReference>
<dbReference type="Gene3D" id="3.40.50.1820">
    <property type="entry name" value="alpha/beta hydrolase"/>
    <property type="match status" value="1"/>
</dbReference>
<keyword evidence="1" id="KW-0812">Transmembrane</keyword>
<evidence type="ECO:0000259" key="2">
    <source>
        <dbReference type="Pfam" id="PF12697"/>
    </source>
</evidence>
<comment type="caution">
    <text evidence="3">The sequence shown here is derived from an EMBL/GenBank/DDBJ whole genome shotgun (WGS) entry which is preliminary data.</text>
</comment>
<organism evidence="3 4">
    <name type="scientific">Amycolatopsis cihanbeyliensis</name>
    <dbReference type="NCBI Taxonomy" id="1128664"/>
    <lineage>
        <taxon>Bacteria</taxon>
        <taxon>Bacillati</taxon>
        <taxon>Actinomycetota</taxon>
        <taxon>Actinomycetes</taxon>
        <taxon>Pseudonocardiales</taxon>
        <taxon>Pseudonocardiaceae</taxon>
        <taxon>Amycolatopsis</taxon>
    </lineage>
</organism>
<dbReference type="OrthoDB" id="5513277at2"/>
<dbReference type="Proteomes" id="UP000320876">
    <property type="component" value="Unassembled WGS sequence"/>
</dbReference>
<dbReference type="GO" id="GO:0003824">
    <property type="term" value="F:catalytic activity"/>
    <property type="evidence" value="ECO:0007669"/>
    <property type="project" value="UniProtKB-ARBA"/>
</dbReference>
<evidence type="ECO:0000256" key="1">
    <source>
        <dbReference type="SAM" id="Phobius"/>
    </source>
</evidence>
<dbReference type="InterPro" id="IPR029058">
    <property type="entry name" value="AB_hydrolase_fold"/>
</dbReference>
<dbReference type="InterPro" id="IPR050266">
    <property type="entry name" value="AB_hydrolase_sf"/>
</dbReference>
<feature type="transmembrane region" description="Helical" evidence="1">
    <location>
        <begin position="160"/>
        <end position="177"/>
    </location>
</feature>